<comment type="similarity">
    <text evidence="2">Belongs to the MSOX/MTOX family.</text>
</comment>
<dbReference type="GO" id="GO:0008115">
    <property type="term" value="F:sarcosine oxidase activity"/>
    <property type="evidence" value="ECO:0007669"/>
    <property type="project" value="TreeGrafter"/>
</dbReference>
<reference evidence="8 9" key="1">
    <citation type="journal article" date="2016" name="Genome Biol. Evol.">
        <title>Divergent and convergent evolution of fungal pathogenicity.</title>
        <authorList>
            <person name="Shang Y."/>
            <person name="Xiao G."/>
            <person name="Zheng P."/>
            <person name="Cen K."/>
            <person name="Zhan S."/>
            <person name="Wang C."/>
        </authorList>
    </citation>
    <scope>NUCLEOTIDE SEQUENCE [LARGE SCALE GENOMIC DNA]</scope>
    <source>
        <strain evidence="8 9">RCEF 264</strain>
    </source>
</reference>
<dbReference type="SUPFAM" id="SSF51905">
    <property type="entry name" value="FAD/NAD(P)-binding domain"/>
    <property type="match status" value="1"/>
</dbReference>
<dbReference type="EMBL" id="AZHD01000005">
    <property type="protein sequence ID" value="OAA63331.1"/>
    <property type="molecule type" value="Genomic_DNA"/>
</dbReference>
<dbReference type="OrthoDB" id="2219495at2759"/>
<keyword evidence="3" id="KW-0285">Flavoprotein</keyword>
<comment type="caution">
    <text evidence="8">The sequence shown here is derived from an EMBL/GenBank/DDBJ whole genome shotgun (WGS) entry which is preliminary data.</text>
</comment>
<organism evidence="8 9">
    <name type="scientific">Niveomyces insectorum RCEF 264</name>
    <dbReference type="NCBI Taxonomy" id="1081102"/>
    <lineage>
        <taxon>Eukaryota</taxon>
        <taxon>Fungi</taxon>
        <taxon>Dikarya</taxon>
        <taxon>Ascomycota</taxon>
        <taxon>Pezizomycotina</taxon>
        <taxon>Sordariomycetes</taxon>
        <taxon>Hypocreomycetidae</taxon>
        <taxon>Hypocreales</taxon>
        <taxon>Cordycipitaceae</taxon>
        <taxon>Niveomyces</taxon>
    </lineage>
</organism>
<dbReference type="Proteomes" id="UP000076874">
    <property type="component" value="Unassembled WGS sequence"/>
</dbReference>
<evidence type="ECO:0000313" key="8">
    <source>
        <dbReference type="EMBL" id="OAA63331.1"/>
    </source>
</evidence>
<evidence type="ECO:0000256" key="1">
    <source>
        <dbReference type="ARBA" id="ARBA00001974"/>
    </source>
</evidence>
<feature type="region of interest" description="Disordered" evidence="6">
    <location>
        <begin position="366"/>
        <end position="385"/>
    </location>
</feature>
<comment type="cofactor">
    <cofactor evidence="1">
        <name>FAD</name>
        <dbReference type="ChEBI" id="CHEBI:57692"/>
    </cofactor>
</comment>
<dbReference type="InterPro" id="IPR045170">
    <property type="entry name" value="MTOX"/>
</dbReference>
<keyword evidence="9" id="KW-1185">Reference proteome</keyword>
<evidence type="ECO:0000313" key="9">
    <source>
        <dbReference type="Proteomes" id="UP000076874"/>
    </source>
</evidence>
<dbReference type="InterPro" id="IPR006076">
    <property type="entry name" value="FAD-dep_OxRdtase"/>
</dbReference>
<dbReference type="InterPro" id="IPR036188">
    <property type="entry name" value="FAD/NAD-bd_sf"/>
</dbReference>
<protein>
    <submittedName>
        <fullName evidence="8">FAD dependent oxidoreductase</fullName>
    </submittedName>
</protein>
<proteinExistence type="inferred from homology"/>
<name>A0A167W4J7_9HYPO</name>
<sequence length="385" mass="42430">MTDQNVIIVGAGIWGSAAVEAFETSGRSVVWIDDNDDEHPTAASADVVRIIRAEYSDPAYRTLAGQAVEAFKTQAPYSAHFHKTGWFVVQSEQQARSGSISGGDQRVLVEEFRETFPAASIGDEDDVIITKTDNVGWAEANELQGALNRKLRTKKRKGTVTALIFEGPVCRGVRLGADVVLGEMVVLATGWQTNCLLASQNLPLVDYQIVGVPVLGIQLNDEDYQKYAHMPIICQPGKGEILPPTAQRILRVNNPRSYAFSLDSQLLAGLAPTHPCFKESWDFLATYFPDLLGRPVAMSRICRDAFTESQSFYVVPVEGRTNVCCVGGGSFHSWKFRPVLPNLLAIQLGLQKDDHGGGELWQSLTQESKKHGDLKPERHWEDDQC</sequence>
<dbReference type="PANTHER" id="PTHR10961">
    <property type="entry name" value="PEROXISOMAL SARCOSINE OXIDASE"/>
    <property type="match status" value="1"/>
</dbReference>
<dbReference type="AlphaFoldDB" id="A0A167W4J7"/>
<dbReference type="Pfam" id="PF01266">
    <property type="entry name" value="DAO"/>
    <property type="match status" value="1"/>
</dbReference>
<feature type="domain" description="FAD dependent oxidoreductase" evidence="7">
    <location>
        <begin position="6"/>
        <end position="338"/>
    </location>
</feature>
<keyword evidence="5" id="KW-0560">Oxidoreductase</keyword>
<evidence type="ECO:0000256" key="5">
    <source>
        <dbReference type="ARBA" id="ARBA00023002"/>
    </source>
</evidence>
<gene>
    <name evidence="8" type="ORF">SPI_03494</name>
</gene>
<accession>A0A167W4J7</accession>
<evidence type="ECO:0000256" key="3">
    <source>
        <dbReference type="ARBA" id="ARBA00022630"/>
    </source>
</evidence>
<evidence type="ECO:0000259" key="7">
    <source>
        <dbReference type="Pfam" id="PF01266"/>
    </source>
</evidence>
<dbReference type="Gene3D" id="3.30.9.10">
    <property type="entry name" value="D-Amino Acid Oxidase, subunit A, domain 2"/>
    <property type="match status" value="1"/>
</dbReference>
<keyword evidence="4" id="KW-0274">FAD</keyword>
<evidence type="ECO:0000256" key="4">
    <source>
        <dbReference type="ARBA" id="ARBA00022827"/>
    </source>
</evidence>
<dbReference type="Gene3D" id="3.50.50.60">
    <property type="entry name" value="FAD/NAD(P)-binding domain"/>
    <property type="match status" value="1"/>
</dbReference>
<feature type="compositionally biased region" description="Basic and acidic residues" evidence="6">
    <location>
        <begin position="367"/>
        <end position="385"/>
    </location>
</feature>
<dbReference type="GO" id="GO:0051698">
    <property type="term" value="F:saccharopine oxidase activity"/>
    <property type="evidence" value="ECO:0007669"/>
    <property type="project" value="TreeGrafter"/>
</dbReference>
<dbReference type="STRING" id="1081102.A0A167W4J7"/>
<evidence type="ECO:0000256" key="6">
    <source>
        <dbReference type="SAM" id="MobiDB-lite"/>
    </source>
</evidence>
<dbReference type="PANTHER" id="PTHR10961:SF37">
    <property type="entry name" value="FAD DEPENDENT OXIDOREDUCTASE DOMAIN-CONTAINING PROTEIN"/>
    <property type="match status" value="1"/>
</dbReference>
<evidence type="ECO:0000256" key="2">
    <source>
        <dbReference type="ARBA" id="ARBA00010989"/>
    </source>
</evidence>
<dbReference type="GO" id="GO:0050660">
    <property type="term" value="F:flavin adenine dinucleotide binding"/>
    <property type="evidence" value="ECO:0007669"/>
    <property type="project" value="InterPro"/>
</dbReference>